<feature type="transmembrane region" description="Helical" evidence="1">
    <location>
        <begin position="173"/>
        <end position="192"/>
    </location>
</feature>
<organism evidence="2">
    <name type="scientific">mine drainage metagenome</name>
    <dbReference type="NCBI Taxonomy" id="410659"/>
    <lineage>
        <taxon>unclassified sequences</taxon>
        <taxon>metagenomes</taxon>
        <taxon>ecological metagenomes</taxon>
    </lineage>
</organism>
<name>A0A1J5R5Y8_9ZZZZ</name>
<evidence type="ECO:0000256" key="1">
    <source>
        <dbReference type="SAM" id="Phobius"/>
    </source>
</evidence>
<accession>A0A1J5R5Y8</accession>
<evidence type="ECO:0008006" key="3">
    <source>
        <dbReference type="Google" id="ProtNLM"/>
    </source>
</evidence>
<proteinExistence type="predicted"/>
<keyword evidence="1" id="KW-0472">Membrane</keyword>
<keyword evidence="1" id="KW-0812">Transmembrane</keyword>
<evidence type="ECO:0000313" key="2">
    <source>
        <dbReference type="EMBL" id="OIQ87444.1"/>
    </source>
</evidence>
<dbReference type="EMBL" id="MLJW01000422">
    <property type="protein sequence ID" value="OIQ87444.1"/>
    <property type="molecule type" value="Genomic_DNA"/>
</dbReference>
<protein>
    <recommendedName>
        <fullName evidence="3">MxaA protein</fullName>
    </recommendedName>
</protein>
<gene>
    <name evidence="2" type="ORF">GALL_306950</name>
</gene>
<reference evidence="2" key="1">
    <citation type="submission" date="2016-10" db="EMBL/GenBank/DDBJ databases">
        <title>Sequence of Gallionella enrichment culture.</title>
        <authorList>
            <person name="Poehlein A."/>
            <person name="Muehling M."/>
            <person name="Daniel R."/>
        </authorList>
    </citation>
    <scope>NUCLEOTIDE SEQUENCE</scope>
</reference>
<comment type="caution">
    <text evidence="2">The sequence shown here is derived from an EMBL/GenBank/DDBJ whole genome shotgun (WGS) entry which is preliminary data.</text>
</comment>
<dbReference type="AlphaFoldDB" id="A0A1J5R5Y8"/>
<keyword evidence="1" id="KW-1133">Transmembrane helix</keyword>
<sequence>MKNILLKCIALGSLALAASAAAAQAPDARVLRITNPQQSIGIHIGDVLSRRIEIEVSPPYQISKNALPVKGSSQNGIELADMAIHTEQQKNHTLYTIELRYQVFANAPAPVVLQLPAESIALTGGPRAPFIQIPVWRFWFSPLVAANIRTAKDSLQPQFKPALVDSSQDQVRLAAFLGLAIIGLFGLIYVNADGRWLPFMNGAFAQAHRELRVLRKNKTQKTQALFCMHQAFNKTYGATLFAGDIASFVAAHPEFSGARADIASFFERSGKALFAGQNGDGEALIDDLIVLSKRLRDCERGAS</sequence>